<dbReference type="GO" id="GO:0005886">
    <property type="term" value="C:plasma membrane"/>
    <property type="evidence" value="ECO:0007669"/>
    <property type="project" value="UniProtKB-SubCell"/>
</dbReference>
<dbReference type="CDD" id="cd06174">
    <property type="entry name" value="MFS"/>
    <property type="match status" value="1"/>
</dbReference>
<evidence type="ECO:0000256" key="7">
    <source>
        <dbReference type="SAM" id="Phobius"/>
    </source>
</evidence>
<dbReference type="Pfam" id="PF07690">
    <property type="entry name" value="MFS_1"/>
    <property type="match status" value="1"/>
</dbReference>
<name>A0A1W1VP50_DESTI</name>
<feature type="transmembrane region" description="Helical" evidence="7">
    <location>
        <begin position="47"/>
        <end position="64"/>
    </location>
</feature>
<dbReference type="PANTHER" id="PTHR23517">
    <property type="entry name" value="RESISTANCE PROTEIN MDTM, PUTATIVE-RELATED-RELATED"/>
    <property type="match status" value="1"/>
</dbReference>
<dbReference type="Proteomes" id="UP000192731">
    <property type="component" value="Unassembled WGS sequence"/>
</dbReference>
<keyword evidence="6 7" id="KW-0472">Membrane</keyword>
<sequence>MKDKRQKYLTILALSLSGGSIYLLPYLKYVFYDQQLAVMGINNQQSDLLLTMYAMGCMLVYIPGGMVADRFSAKKCILFSLISTTVLALLYAFTFNYKLSLVIWLLLAITTTFVFWSSLMKTIRLIADDDEQGRMFGLYYAGNGITGAIGNSTALWAAGLSSDPCLMQF</sequence>
<evidence type="ECO:0000259" key="8">
    <source>
        <dbReference type="PROSITE" id="PS50850"/>
    </source>
</evidence>
<comment type="subcellular location">
    <subcellularLocation>
        <location evidence="1">Cell membrane</location>
        <topology evidence="1">Multi-pass membrane protein</topology>
    </subcellularLocation>
</comment>
<accession>A0A1W1VP50</accession>
<proteinExistence type="predicted"/>
<dbReference type="PROSITE" id="PS50850">
    <property type="entry name" value="MFS"/>
    <property type="match status" value="1"/>
</dbReference>
<keyword evidence="3" id="KW-1003">Cell membrane</keyword>
<feature type="transmembrane region" description="Helical" evidence="7">
    <location>
        <begin position="76"/>
        <end position="95"/>
    </location>
</feature>
<dbReference type="STRING" id="656914.SAMN00017405_0340"/>
<feature type="transmembrane region" description="Helical" evidence="7">
    <location>
        <begin position="101"/>
        <end position="119"/>
    </location>
</feature>
<dbReference type="EMBL" id="FWWT01000022">
    <property type="protein sequence ID" value="SMB95152.1"/>
    <property type="molecule type" value="Genomic_DNA"/>
</dbReference>
<evidence type="ECO:0000313" key="10">
    <source>
        <dbReference type="Proteomes" id="UP000192731"/>
    </source>
</evidence>
<dbReference type="OrthoDB" id="1673995at2"/>
<gene>
    <name evidence="9" type="ORF">SAMN00017405_0340</name>
</gene>
<dbReference type="Gene3D" id="1.20.1250.20">
    <property type="entry name" value="MFS general substrate transporter like domains"/>
    <property type="match status" value="1"/>
</dbReference>
<evidence type="ECO:0000256" key="4">
    <source>
        <dbReference type="ARBA" id="ARBA00022692"/>
    </source>
</evidence>
<evidence type="ECO:0000256" key="6">
    <source>
        <dbReference type="ARBA" id="ARBA00023136"/>
    </source>
</evidence>
<evidence type="ECO:0000313" key="9">
    <source>
        <dbReference type="EMBL" id="SMB95152.1"/>
    </source>
</evidence>
<dbReference type="GO" id="GO:0022857">
    <property type="term" value="F:transmembrane transporter activity"/>
    <property type="evidence" value="ECO:0007669"/>
    <property type="project" value="InterPro"/>
</dbReference>
<reference evidence="9 10" key="1">
    <citation type="submission" date="2017-04" db="EMBL/GenBank/DDBJ databases">
        <authorList>
            <person name="Afonso C.L."/>
            <person name="Miller P.J."/>
            <person name="Scott M.A."/>
            <person name="Spackman E."/>
            <person name="Goraichik I."/>
            <person name="Dimitrov K.M."/>
            <person name="Suarez D.L."/>
            <person name="Swayne D.E."/>
        </authorList>
    </citation>
    <scope>NUCLEOTIDE SEQUENCE [LARGE SCALE GENOMIC DNA]</scope>
    <source>
        <strain evidence="9 10">DSM 11270</strain>
    </source>
</reference>
<keyword evidence="2" id="KW-0813">Transport</keyword>
<evidence type="ECO:0000256" key="1">
    <source>
        <dbReference type="ARBA" id="ARBA00004651"/>
    </source>
</evidence>
<feature type="domain" description="Major facilitator superfamily (MFS) profile" evidence="8">
    <location>
        <begin position="1"/>
        <end position="169"/>
    </location>
</feature>
<dbReference type="AlphaFoldDB" id="A0A1W1VP50"/>
<feature type="transmembrane region" description="Helical" evidence="7">
    <location>
        <begin position="7"/>
        <end position="27"/>
    </location>
</feature>
<dbReference type="InterPro" id="IPR036259">
    <property type="entry name" value="MFS_trans_sf"/>
</dbReference>
<dbReference type="InterPro" id="IPR050171">
    <property type="entry name" value="MFS_Transporters"/>
</dbReference>
<dbReference type="SUPFAM" id="SSF103473">
    <property type="entry name" value="MFS general substrate transporter"/>
    <property type="match status" value="1"/>
</dbReference>
<keyword evidence="4 7" id="KW-0812">Transmembrane</keyword>
<organism evidence="9 10">
    <name type="scientific">Desulfonispora thiosulfatigenes DSM 11270</name>
    <dbReference type="NCBI Taxonomy" id="656914"/>
    <lineage>
        <taxon>Bacteria</taxon>
        <taxon>Bacillati</taxon>
        <taxon>Bacillota</taxon>
        <taxon>Clostridia</taxon>
        <taxon>Eubacteriales</taxon>
        <taxon>Peptococcaceae</taxon>
        <taxon>Desulfonispora</taxon>
    </lineage>
</organism>
<dbReference type="InterPro" id="IPR020846">
    <property type="entry name" value="MFS_dom"/>
</dbReference>
<protein>
    <submittedName>
        <fullName evidence="9">Major Facilitator Superfamily protein</fullName>
    </submittedName>
</protein>
<dbReference type="RefSeq" id="WP_144015906.1">
    <property type="nucleotide sequence ID" value="NZ_FWWT01000022.1"/>
</dbReference>
<keyword evidence="10" id="KW-1185">Reference proteome</keyword>
<evidence type="ECO:0000256" key="5">
    <source>
        <dbReference type="ARBA" id="ARBA00022989"/>
    </source>
</evidence>
<evidence type="ECO:0000256" key="3">
    <source>
        <dbReference type="ARBA" id="ARBA00022475"/>
    </source>
</evidence>
<dbReference type="InterPro" id="IPR011701">
    <property type="entry name" value="MFS"/>
</dbReference>
<evidence type="ECO:0000256" key="2">
    <source>
        <dbReference type="ARBA" id="ARBA00022448"/>
    </source>
</evidence>
<keyword evidence="5 7" id="KW-1133">Transmembrane helix</keyword>